<reference evidence="1" key="1">
    <citation type="journal article" date="2018" name="Int. J. Syst. Evol. Microbiol.">
        <title>Neptunicella marina gen. nov., sp. nov., isolated from surface seawater.</title>
        <authorList>
            <person name="Liu X."/>
            <person name="Lai Q."/>
            <person name="Du Y."/>
            <person name="Zhang X."/>
            <person name="Liu Z."/>
            <person name="Sun F."/>
            <person name="Shao Z."/>
        </authorList>
    </citation>
    <scope>NUCLEOTIDE SEQUENCE</scope>
    <source>
        <strain evidence="1">S27-2</strain>
    </source>
</reference>
<dbReference type="Pfam" id="PF13704">
    <property type="entry name" value="Glyco_tranf_2_4"/>
    <property type="match status" value="1"/>
</dbReference>
<accession>A0A8J6IT33</accession>
<name>A0A8J6IT33_9ALTE</name>
<reference evidence="1" key="2">
    <citation type="submission" date="2020-08" db="EMBL/GenBank/DDBJ databases">
        <authorList>
            <person name="Lai Q."/>
        </authorList>
    </citation>
    <scope>NUCLEOTIDE SEQUENCE</scope>
    <source>
        <strain evidence="1">S27-2</strain>
    </source>
</reference>
<sequence length="391" mass="45028">MSGPRVKIIAVAKDEGAYITDWVQHHLYLGFNAIDVYVNRTTDNSLDILKRINTIYPHVRGLNADWVDTCPQDAQNNLQYIIYAKAFADAKTNDEADYVLFLDIDEYWTPKSLAKSVQECILDNPDADTISIEWINEFGQDLSFQPLPQSIKGRINPLVKTLIKVTSEVEKHRFHKPELKQGKSVLVDGELFVKHHQIHEGLHEKLQHLRPVMIIHRAFRSPMEYVSLLNRGRPSDELKIKLNRGGYNECSGREVIFELNVKGYESYLDAKKKFVESLEINSLLQEAQSFVKNRYYLTLSYLPSVPWQYIPDLIKVFKGCSDTEKNSLVEAIKSSKTLPKCNNPDQLIELAKIVEKFDVHAANSIWKQALIHRPKGPKIKQKLKEYETNHV</sequence>
<dbReference type="RefSeq" id="WP_186505391.1">
    <property type="nucleotide sequence ID" value="NZ_JACNEP010000002.1"/>
</dbReference>
<dbReference type="AlphaFoldDB" id="A0A8J6IT33"/>
<organism evidence="1 2">
    <name type="scientific">Neptunicella marina</name>
    <dbReference type="NCBI Taxonomy" id="2125989"/>
    <lineage>
        <taxon>Bacteria</taxon>
        <taxon>Pseudomonadati</taxon>
        <taxon>Pseudomonadota</taxon>
        <taxon>Gammaproteobacteria</taxon>
        <taxon>Alteromonadales</taxon>
        <taxon>Alteromonadaceae</taxon>
        <taxon>Neptunicella</taxon>
    </lineage>
</organism>
<evidence type="ECO:0000313" key="2">
    <source>
        <dbReference type="Proteomes" id="UP000601768"/>
    </source>
</evidence>
<dbReference type="EMBL" id="JACNEP010000002">
    <property type="protein sequence ID" value="MBC3764923.1"/>
    <property type="molecule type" value="Genomic_DNA"/>
</dbReference>
<dbReference type="SUPFAM" id="SSF53448">
    <property type="entry name" value="Nucleotide-diphospho-sugar transferases"/>
    <property type="match status" value="1"/>
</dbReference>
<dbReference type="InterPro" id="IPR029044">
    <property type="entry name" value="Nucleotide-diphossugar_trans"/>
</dbReference>
<keyword evidence="2" id="KW-1185">Reference proteome</keyword>
<evidence type="ECO:0000313" key="1">
    <source>
        <dbReference type="EMBL" id="MBC3764923.1"/>
    </source>
</evidence>
<protein>
    <submittedName>
        <fullName evidence="1">Glycosyltransferase family 2 protein</fullName>
    </submittedName>
</protein>
<dbReference type="Gene3D" id="3.90.550.10">
    <property type="entry name" value="Spore Coat Polysaccharide Biosynthesis Protein SpsA, Chain A"/>
    <property type="match status" value="1"/>
</dbReference>
<dbReference type="Proteomes" id="UP000601768">
    <property type="component" value="Unassembled WGS sequence"/>
</dbReference>
<comment type="caution">
    <text evidence="1">The sequence shown here is derived from an EMBL/GenBank/DDBJ whole genome shotgun (WGS) entry which is preliminary data.</text>
</comment>
<proteinExistence type="predicted"/>
<gene>
    <name evidence="1" type="ORF">H8B19_03480</name>
</gene>